<feature type="domain" description="AAA+ ATPase" evidence="8">
    <location>
        <begin position="170"/>
        <end position="306"/>
    </location>
</feature>
<dbReference type="InterPro" id="IPR057135">
    <property type="entry name" value="At4g27190-like_LRR"/>
</dbReference>
<evidence type="ECO:0000256" key="2">
    <source>
        <dbReference type="ARBA" id="ARBA00022614"/>
    </source>
</evidence>
<evidence type="ECO:0000256" key="3">
    <source>
        <dbReference type="ARBA" id="ARBA00022737"/>
    </source>
</evidence>
<dbReference type="InterPro" id="IPR027417">
    <property type="entry name" value="P-loop_NTPase"/>
</dbReference>
<dbReference type="InterPro" id="IPR002182">
    <property type="entry name" value="NB-ARC"/>
</dbReference>
<evidence type="ECO:0000256" key="1">
    <source>
        <dbReference type="ARBA" id="ARBA00008894"/>
    </source>
</evidence>
<dbReference type="PANTHER" id="PTHR33463:SF203">
    <property type="entry name" value="AAA+ ATPASE DOMAIN-CONTAINING PROTEIN"/>
    <property type="match status" value="1"/>
</dbReference>
<dbReference type="SMART" id="SM00382">
    <property type="entry name" value="AAA"/>
    <property type="match status" value="1"/>
</dbReference>
<dbReference type="GO" id="GO:0006952">
    <property type="term" value="P:defense response"/>
    <property type="evidence" value="ECO:0007669"/>
    <property type="project" value="UniProtKB-KW"/>
</dbReference>
<dbReference type="SUPFAM" id="SSF52540">
    <property type="entry name" value="P-loop containing nucleoside triphosphate hydrolases"/>
    <property type="match status" value="1"/>
</dbReference>
<dbReference type="SUPFAM" id="SSF52058">
    <property type="entry name" value="L domain-like"/>
    <property type="match status" value="1"/>
</dbReference>
<dbReference type="SUPFAM" id="SSF52047">
    <property type="entry name" value="RNI-like"/>
    <property type="match status" value="1"/>
</dbReference>
<dbReference type="Proteomes" id="UP000796880">
    <property type="component" value="Unassembled WGS sequence"/>
</dbReference>
<dbReference type="Pfam" id="PF00931">
    <property type="entry name" value="NB-ARC"/>
    <property type="match status" value="1"/>
</dbReference>
<dbReference type="InterPro" id="IPR032675">
    <property type="entry name" value="LRR_dom_sf"/>
</dbReference>
<dbReference type="GO" id="GO:0005524">
    <property type="term" value="F:ATP binding"/>
    <property type="evidence" value="ECO:0007669"/>
    <property type="project" value="UniProtKB-KW"/>
</dbReference>
<keyword evidence="5" id="KW-0611">Plant defense</keyword>
<evidence type="ECO:0000313" key="10">
    <source>
        <dbReference type="Proteomes" id="UP000796880"/>
    </source>
</evidence>
<evidence type="ECO:0000256" key="5">
    <source>
        <dbReference type="ARBA" id="ARBA00022821"/>
    </source>
</evidence>
<evidence type="ECO:0000256" key="6">
    <source>
        <dbReference type="ARBA" id="ARBA00022840"/>
    </source>
</evidence>
<dbReference type="InterPro" id="IPR050905">
    <property type="entry name" value="Plant_NBS-LRR"/>
</dbReference>
<gene>
    <name evidence="9" type="ORF">FNV43_RR10545</name>
</gene>
<comment type="similarity">
    <text evidence="1">Belongs to the disease resistance NB-LRR family.</text>
</comment>
<proteinExistence type="inferred from homology"/>
<dbReference type="PANTHER" id="PTHR33463">
    <property type="entry name" value="NB-ARC DOMAIN-CONTAINING PROTEIN-RELATED"/>
    <property type="match status" value="1"/>
</dbReference>
<dbReference type="InterPro" id="IPR042197">
    <property type="entry name" value="Apaf_helical"/>
</dbReference>
<feature type="region of interest" description="Disordered" evidence="7">
    <location>
        <begin position="1051"/>
        <end position="1081"/>
    </location>
</feature>
<dbReference type="Gene3D" id="3.40.50.300">
    <property type="entry name" value="P-loop containing nucleotide triphosphate hydrolases"/>
    <property type="match status" value="1"/>
</dbReference>
<dbReference type="EMBL" id="VOIH02000005">
    <property type="protein sequence ID" value="KAF3445369.1"/>
    <property type="molecule type" value="Genomic_DNA"/>
</dbReference>
<dbReference type="FunFam" id="3.40.50.300:FF:001091">
    <property type="entry name" value="Probable disease resistance protein At1g61300"/>
    <property type="match status" value="1"/>
</dbReference>
<dbReference type="Gene3D" id="3.80.10.10">
    <property type="entry name" value="Ribonuclease Inhibitor"/>
    <property type="match status" value="3"/>
</dbReference>
<evidence type="ECO:0000256" key="7">
    <source>
        <dbReference type="SAM" id="MobiDB-lite"/>
    </source>
</evidence>
<feature type="compositionally biased region" description="Polar residues" evidence="7">
    <location>
        <begin position="1051"/>
        <end position="1079"/>
    </location>
</feature>
<dbReference type="InterPro" id="IPR036388">
    <property type="entry name" value="WH-like_DNA-bd_sf"/>
</dbReference>
<organism evidence="9 10">
    <name type="scientific">Rhamnella rubrinervis</name>
    <dbReference type="NCBI Taxonomy" id="2594499"/>
    <lineage>
        <taxon>Eukaryota</taxon>
        <taxon>Viridiplantae</taxon>
        <taxon>Streptophyta</taxon>
        <taxon>Embryophyta</taxon>
        <taxon>Tracheophyta</taxon>
        <taxon>Spermatophyta</taxon>
        <taxon>Magnoliopsida</taxon>
        <taxon>eudicotyledons</taxon>
        <taxon>Gunneridae</taxon>
        <taxon>Pentapetalae</taxon>
        <taxon>rosids</taxon>
        <taxon>fabids</taxon>
        <taxon>Rosales</taxon>
        <taxon>Rhamnaceae</taxon>
        <taxon>rhamnoid group</taxon>
        <taxon>Rhamneae</taxon>
        <taxon>Rhamnella</taxon>
    </lineage>
</organism>
<accession>A0A8K0MGF2</accession>
<dbReference type="Gene3D" id="1.10.8.430">
    <property type="entry name" value="Helical domain of apoptotic protease-activating factors"/>
    <property type="match status" value="1"/>
</dbReference>
<protein>
    <recommendedName>
        <fullName evidence="8">AAA+ ATPase domain-containing protein</fullName>
    </recommendedName>
</protein>
<name>A0A8K0MGF2_9ROSA</name>
<evidence type="ECO:0000256" key="4">
    <source>
        <dbReference type="ARBA" id="ARBA00022741"/>
    </source>
</evidence>
<keyword evidence="10" id="KW-1185">Reference proteome</keyword>
<keyword evidence="4" id="KW-0547">Nucleotide-binding</keyword>
<keyword evidence="6" id="KW-0067">ATP-binding</keyword>
<evidence type="ECO:0000313" key="9">
    <source>
        <dbReference type="EMBL" id="KAF3445369.1"/>
    </source>
</evidence>
<dbReference type="OrthoDB" id="664960at2759"/>
<dbReference type="PRINTS" id="PR00364">
    <property type="entry name" value="DISEASERSIST"/>
</dbReference>
<comment type="caution">
    <text evidence="9">The sequence shown here is derived from an EMBL/GenBank/DDBJ whole genome shotgun (WGS) entry which is preliminary data.</text>
</comment>
<dbReference type="GO" id="GO:0043531">
    <property type="term" value="F:ADP binding"/>
    <property type="evidence" value="ECO:0007669"/>
    <property type="project" value="InterPro"/>
</dbReference>
<dbReference type="InterPro" id="IPR003593">
    <property type="entry name" value="AAA+_ATPase"/>
</dbReference>
<dbReference type="Gene3D" id="1.10.10.10">
    <property type="entry name" value="Winged helix-like DNA-binding domain superfamily/Winged helix DNA-binding domain"/>
    <property type="match status" value="1"/>
</dbReference>
<dbReference type="Pfam" id="PF23247">
    <property type="entry name" value="LRR_RPS2"/>
    <property type="match status" value="2"/>
</dbReference>
<keyword evidence="2" id="KW-0433">Leucine-rich repeat</keyword>
<keyword evidence="3" id="KW-0677">Repeat</keyword>
<feature type="region of interest" description="Disordered" evidence="7">
    <location>
        <begin position="129"/>
        <end position="150"/>
    </location>
</feature>
<evidence type="ECO:0000259" key="8">
    <source>
        <dbReference type="SMART" id="SM00382"/>
    </source>
</evidence>
<sequence length="1330" mass="150196">MEIITSIGSKIGELLVEPVGRQLAYLIFYQDNIAALVDETKKLKDQRDGIQLLVDAATRNSEVILPEVISWVRKVDDEITNVLERFLEEEVNANKMCLNGLFPNLKLRHSLGRKAKKYAEVVLKLQQERKSDRISSPPPPTGMPLSTSMKPFQSRTEILNQVMEALRDKNMHIIAICGMGGIGKTTMAKEVARRAKEEKLFEVVVMAVVSQNPSVMKIQGEIADMLRLLLAAEYTTGRADQLSNGIKKISKILIILDDIWDRLDLDAVGIPCGSQHPGCSILLTSRNVEACSQMRSQGNFTIEVLSDGEAWNLFEEAAGTSINTRDLYPIAKQIANECRGLPVAIVTVGRALENKGKDEWNDALHQLRKSIAENISGMDAYVYSSIELSYKFLRSKQAKSCFLLCCLFPEDYDIPIETLVRYGKGLRIFQDTDTMEETRNRVHSLVQTLKRCFLLVDSNKEFKEEYVKMHDVVRDVALSIASKKEHGFVVRCADIIDAWPEIDRREDCTTISLVADQIKTRLDNLRCPNLKLLHLSANRILKLEKNFRDEMKEIKVLALRNMRVRSPPSSLRVLQNMRTLHLEFCVLANISPIGALVNLEVLSLHGSELEELPGEIGCLQHLKLLDITSCWLNGILPGVLSSLTRLEELYMRDTYLRQKDHEFSASLAELICLDDHLKVLDFGPQELQLLPKNFVFQNLTRFRISICASMTNDLNLPHLGDGPLRCFTHQNYFSGNQLNIMGDMDAFKETGFEIHPLLEKCETLLLIFVDKLNNAWMDEVGFSRLKDLHLIACAGVEYLVYTNSNLSGELPFSLLENLKLEHTTLKALCHPDFLQEAATRQMQLESDIVVELQLFHNLKLLHLGPCAEINCAFSTSLANGSFPQLQRLSVNYCPKMEGIVYKETGENGQDIADMKTIVFPKLTVLQLHNLHVLTSLYRAMDDNNSVQLCPSRNDIHMTPKVPESPNVLVPFKILKWLPSLEILSLDSCREVRVVLDFHGLMVMPLPEKEKTNNSELIGGEDKDDDHFHGIDYQYWCLQCLPPLARKHKSVKGNNNNTALKKSQDDQIITTSSHSDSQGEVSDHRATEQVLYNLKDLQVYRCESVTVIFNFGEGHGSFPPVLNKLRNLELINLDELIHIWNIKNCPQQVITSSFQNLTSLQISSCPRLRYLFPPSIAKLLMALESIDIRGCESMQVIVARKEEDENVNDVLVLSFLHLRSISLLEMKNLSCFSDQPNCAIRFPSLENVKISGCPMLKTFVTAAATSVEDTPKLKQVEDSDLPQPQLSKWLGDLNTTIQHNFQLKQRNALFLGSLAEGYISYVGECNPPSAV</sequence>
<reference evidence="9" key="1">
    <citation type="submission" date="2020-03" db="EMBL/GenBank/DDBJ databases">
        <title>A high-quality chromosome-level genome assembly of a woody plant with both climbing and erect habits, Rhamnella rubrinervis.</title>
        <authorList>
            <person name="Lu Z."/>
            <person name="Yang Y."/>
            <person name="Zhu X."/>
            <person name="Sun Y."/>
        </authorList>
    </citation>
    <scope>NUCLEOTIDE SEQUENCE</scope>
    <source>
        <strain evidence="9">BYM</strain>
        <tissue evidence="9">Leaf</tissue>
    </source>
</reference>